<dbReference type="EMBL" id="SOCP01000024">
    <property type="protein sequence ID" value="TDV40095.1"/>
    <property type="molecule type" value="Genomic_DNA"/>
</dbReference>
<protein>
    <submittedName>
        <fullName evidence="2">Uncharacterized protein</fullName>
    </submittedName>
</protein>
<dbReference type="Proteomes" id="UP000294927">
    <property type="component" value="Unassembled WGS sequence"/>
</dbReference>
<comment type="caution">
    <text evidence="2">The sequence shown here is derived from an EMBL/GenBank/DDBJ whole genome shotgun (WGS) entry which is preliminary data.</text>
</comment>
<accession>A0A4R7UX43</accession>
<feature type="compositionally biased region" description="Basic residues" evidence="1">
    <location>
        <begin position="96"/>
        <end position="117"/>
    </location>
</feature>
<feature type="region of interest" description="Disordered" evidence="1">
    <location>
        <begin position="246"/>
        <end position="275"/>
    </location>
</feature>
<evidence type="ECO:0000256" key="1">
    <source>
        <dbReference type="SAM" id="MobiDB-lite"/>
    </source>
</evidence>
<gene>
    <name evidence="2" type="ORF">CLV71_124112</name>
</gene>
<organism evidence="2 3">
    <name type="scientific">Actinophytocola oryzae</name>
    <dbReference type="NCBI Taxonomy" id="502181"/>
    <lineage>
        <taxon>Bacteria</taxon>
        <taxon>Bacillati</taxon>
        <taxon>Actinomycetota</taxon>
        <taxon>Actinomycetes</taxon>
        <taxon>Pseudonocardiales</taxon>
        <taxon>Pseudonocardiaceae</taxon>
    </lineage>
</organism>
<proteinExistence type="predicted"/>
<feature type="region of interest" description="Disordered" evidence="1">
    <location>
        <begin position="96"/>
        <end position="125"/>
    </location>
</feature>
<dbReference type="AlphaFoldDB" id="A0A4R7UX43"/>
<reference evidence="2 3" key="1">
    <citation type="submission" date="2019-03" db="EMBL/GenBank/DDBJ databases">
        <title>Genomic Encyclopedia of Archaeal and Bacterial Type Strains, Phase II (KMG-II): from individual species to whole genera.</title>
        <authorList>
            <person name="Goeker M."/>
        </authorList>
    </citation>
    <scope>NUCLEOTIDE SEQUENCE [LARGE SCALE GENOMIC DNA]</scope>
    <source>
        <strain evidence="2 3">DSM 45499</strain>
    </source>
</reference>
<evidence type="ECO:0000313" key="3">
    <source>
        <dbReference type="Proteomes" id="UP000294927"/>
    </source>
</evidence>
<keyword evidence="3" id="KW-1185">Reference proteome</keyword>
<evidence type="ECO:0000313" key="2">
    <source>
        <dbReference type="EMBL" id="TDV40095.1"/>
    </source>
</evidence>
<sequence length="275" mass="29941">MTLVRRVLQGVEQPGSLPVIVPTLVPAIRVVSLVGIGRIGHIPGRAVVVGRVPRQLPRHIAAVPIVVVTRPIRLVPIVGRVVRTVRSRVLLRPASRPRRRLRRGRGRGRRSGRRPRIRPSLLSPLTMGVPRTHPTRIAVSVLSNPVVVLVEKRRVSDPVTIGVPHDVVDPAVSVEVERDTVSDTVAVHVDVRFRVMNVRRALAGTERVLDVGHVFPRGGSCSWNIDARGGAMVPRGSVPAARLLTRRKLPRTPTRPSEGLRPPSAAARSAAASHR</sequence>
<feature type="compositionally biased region" description="Low complexity" evidence="1">
    <location>
        <begin position="251"/>
        <end position="275"/>
    </location>
</feature>
<name>A0A4R7UX43_9PSEU</name>